<dbReference type="PANTHER" id="PTHR22792">
    <property type="entry name" value="LUPUS LA PROTEIN-RELATED"/>
    <property type="match status" value="1"/>
</dbReference>
<evidence type="ECO:0000313" key="9">
    <source>
        <dbReference type="Proteomes" id="UP000694843"/>
    </source>
</evidence>
<keyword evidence="9" id="KW-1185">Reference proteome</keyword>
<dbReference type="InterPro" id="IPR006630">
    <property type="entry name" value="La_HTH"/>
</dbReference>
<dbReference type="PROSITE" id="PS50961">
    <property type="entry name" value="HTH_LA"/>
    <property type="match status" value="1"/>
</dbReference>
<dbReference type="InterPro" id="IPR002344">
    <property type="entry name" value="Lupus_La"/>
</dbReference>
<feature type="domain" description="HTH La-type RNA-binding" evidence="6">
    <location>
        <begin position="152"/>
        <end position="244"/>
    </location>
</feature>
<feature type="compositionally biased region" description="Acidic residues" evidence="5">
    <location>
        <begin position="89"/>
        <end position="104"/>
    </location>
</feature>
<dbReference type="SUPFAM" id="SSF54928">
    <property type="entry name" value="RNA-binding domain, RBD"/>
    <property type="match status" value="1"/>
</dbReference>
<accession>A0A6A0HAN9</accession>
<dbReference type="Pfam" id="PF05383">
    <property type="entry name" value="La"/>
    <property type="match status" value="1"/>
</dbReference>
<dbReference type="OrthoDB" id="435402at2759"/>
<dbReference type="SUPFAM" id="SSF46785">
    <property type="entry name" value="Winged helix' DNA-binding domain"/>
    <property type="match status" value="1"/>
</dbReference>
<feature type="compositionally biased region" description="Polar residues" evidence="5">
    <location>
        <begin position="349"/>
        <end position="380"/>
    </location>
</feature>
<keyword evidence="3" id="KW-0539">Nucleus</keyword>
<dbReference type="SMART" id="SM00715">
    <property type="entry name" value="LA"/>
    <property type="match status" value="1"/>
</dbReference>
<dbReference type="PROSITE" id="PS51938">
    <property type="entry name" value="SUZ_C"/>
    <property type="match status" value="1"/>
</dbReference>
<gene>
    <name evidence="10" type="primary">LOC108681427</name>
    <name evidence="8" type="ORF">HAZT_HAZT000705</name>
</gene>
<dbReference type="Proteomes" id="UP000694843">
    <property type="component" value="Unplaced"/>
</dbReference>
<feature type="region of interest" description="Disordered" evidence="5">
    <location>
        <begin position="73"/>
        <end position="150"/>
    </location>
</feature>
<dbReference type="PRINTS" id="PR00302">
    <property type="entry name" value="LUPUSLA"/>
</dbReference>
<dbReference type="PANTHER" id="PTHR22792:SF140">
    <property type="entry name" value="ACHILLES, ISOFORM A"/>
    <property type="match status" value="1"/>
</dbReference>
<dbReference type="Proteomes" id="UP000711488">
    <property type="component" value="Unassembled WGS sequence"/>
</dbReference>
<evidence type="ECO:0000259" key="6">
    <source>
        <dbReference type="PROSITE" id="PS50961"/>
    </source>
</evidence>
<dbReference type="Gene3D" id="1.10.10.10">
    <property type="entry name" value="Winged helix-like DNA-binding domain superfamily/Winged helix DNA-binding domain"/>
    <property type="match status" value="1"/>
</dbReference>
<sequence length="518" mass="56574">MALQEKFQSMILQEKCQTLALKGSCLPVASHEKYLPLAITGSTSPPIEVPDKDLLEKFKQTFTKLPIKPIIKERHEMTRQESSLSSASYDDDDSTTANDADESSSEGGRESSSEGSRGTGLRAHRSASIGSDGSEEGGRDSGIEAEKEPDMVIPDQDLIDRIVTQVEIYFSDACVLKDKFLLKHIRRNKEGYVSLKLVSSFKKIKQLTKDWRVVAYALNKSSTAIQINDLGTKIRRIIPLPEIDDTPVTCTVLALNLPLEKPSIDTVSQLFAKCGDMDLIRVLRAGAPLAAELKTLSSKHPALNSTNCAWIEFESPEASKEACKLSTEEGMKVIPIVPESLKKPEKQTLQKSNPNSRKNSANNPSYPQQKGLNSRKNSFKNLKNNGYVEQENQHKRPFLQQRRKAVSLINNQRPNLGELSVIVEGRRRPKSKSCVEFSGQGSVPAAAAASWMQRHLFAAAVASAASAAGVPGKAPLVQRPSRVSLGSLTVPDGVARFPKGPDGTKGFGSRRVSQANDA</sequence>
<feature type="compositionally biased region" description="Basic and acidic residues" evidence="5">
    <location>
        <begin position="136"/>
        <end position="150"/>
    </location>
</feature>
<reference evidence="8" key="2">
    <citation type="journal article" date="2018" name="Environ. Sci. Technol.">
        <title>The Toxicogenome of Hyalella azteca: A Model for Sediment Ecotoxicology and Evolutionary Toxicology.</title>
        <authorList>
            <person name="Poynton H.C."/>
            <person name="Hasenbein S."/>
            <person name="Benoit J.B."/>
            <person name="Sepulveda M.S."/>
            <person name="Poelchau M.F."/>
            <person name="Hughes D.S.T."/>
            <person name="Murali S.C."/>
            <person name="Chen S."/>
            <person name="Glastad K.M."/>
            <person name="Goodisman M.A.D."/>
            <person name="Werren J.H."/>
            <person name="Vineis J.H."/>
            <person name="Bowen J.L."/>
            <person name="Friedrich M."/>
            <person name="Jones J."/>
            <person name="Robertson H.M."/>
            <person name="Feyereisen R."/>
            <person name="Mechler-Hickson A."/>
            <person name="Mathers N."/>
            <person name="Lee C.E."/>
            <person name="Colbourne J.K."/>
            <person name="Biales A."/>
            <person name="Johnston J.S."/>
            <person name="Wellborn G.A."/>
            <person name="Rosendale A.J."/>
            <person name="Cridge A.G."/>
            <person name="Munoz-Torres M.C."/>
            <person name="Bain P.A."/>
            <person name="Manny A.R."/>
            <person name="Major K.M."/>
            <person name="Lambert F.N."/>
            <person name="Vulpe C.D."/>
            <person name="Tuck P."/>
            <person name="Blalock B.J."/>
            <person name="Lin Y.Y."/>
            <person name="Smith M.E."/>
            <person name="Ochoa-Acuna H."/>
            <person name="Chen M.M."/>
            <person name="Childers C.P."/>
            <person name="Qu J."/>
            <person name="Dugan S."/>
            <person name="Lee S.L."/>
            <person name="Chao H."/>
            <person name="Dinh H."/>
            <person name="Han Y."/>
            <person name="Doddapaneni H."/>
            <person name="Worley K.C."/>
            <person name="Muzny D.M."/>
            <person name="Gibbs R.A."/>
            <person name="Richards S."/>
        </authorList>
    </citation>
    <scope>NUCLEOTIDE SEQUENCE</scope>
    <source>
        <strain evidence="8">HAZT.00-mixed</strain>
        <tissue evidence="8">Whole organism</tissue>
    </source>
</reference>
<protein>
    <submittedName>
        <fullName evidence="10">La-related protein 6-like</fullName>
    </submittedName>
</protein>
<dbReference type="EMBL" id="JQDR03002960">
    <property type="protein sequence ID" value="KAA0202826.1"/>
    <property type="molecule type" value="Genomic_DNA"/>
</dbReference>
<evidence type="ECO:0000256" key="1">
    <source>
        <dbReference type="ARBA" id="ARBA00004123"/>
    </source>
</evidence>
<reference evidence="8" key="3">
    <citation type="submission" date="2019-06" db="EMBL/GenBank/DDBJ databases">
        <authorList>
            <person name="Poynton C."/>
            <person name="Hasenbein S."/>
            <person name="Benoit J.B."/>
            <person name="Sepulveda M.S."/>
            <person name="Poelchau M.F."/>
            <person name="Murali S.C."/>
            <person name="Chen S."/>
            <person name="Glastad K.M."/>
            <person name="Werren J.H."/>
            <person name="Vineis J.H."/>
            <person name="Bowen J.L."/>
            <person name="Friedrich M."/>
            <person name="Jones J."/>
            <person name="Robertson H.M."/>
            <person name="Feyereisen R."/>
            <person name="Mechler-Hickson A."/>
            <person name="Mathers N."/>
            <person name="Lee C.E."/>
            <person name="Colbourne J.K."/>
            <person name="Biales A."/>
            <person name="Johnston J.S."/>
            <person name="Wellborn G.A."/>
            <person name="Rosendale A.J."/>
            <person name="Cridge A.G."/>
            <person name="Munoz-Torres M.C."/>
            <person name="Bain P.A."/>
            <person name="Manny A.R."/>
            <person name="Major K.M."/>
            <person name="Lambert F.N."/>
            <person name="Vulpe C.D."/>
            <person name="Tuck P."/>
            <person name="Blalock B.J."/>
            <person name="Lin Y.-Y."/>
            <person name="Smith M.E."/>
            <person name="Ochoa-Acuna H."/>
            <person name="Chen M.-J.M."/>
            <person name="Childers C.P."/>
            <person name="Qu J."/>
            <person name="Dugan S."/>
            <person name="Lee S.L."/>
            <person name="Chao H."/>
            <person name="Dinh H."/>
            <person name="Han Y."/>
            <person name="Doddapaneni H."/>
            <person name="Worley K.C."/>
            <person name="Muzny D.M."/>
            <person name="Gibbs R.A."/>
            <person name="Richards S."/>
        </authorList>
    </citation>
    <scope>NUCLEOTIDE SEQUENCE</scope>
    <source>
        <strain evidence="8">HAZT.00-mixed</strain>
        <tissue evidence="8">Whole organism</tissue>
    </source>
</reference>
<keyword evidence="2 4" id="KW-0694">RNA-binding</keyword>
<comment type="subcellular location">
    <subcellularLocation>
        <location evidence="1">Nucleus</location>
    </subcellularLocation>
</comment>
<evidence type="ECO:0000256" key="3">
    <source>
        <dbReference type="ARBA" id="ARBA00023242"/>
    </source>
</evidence>
<dbReference type="GO" id="GO:0003729">
    <property type="term" value="F:mRNA binding"/>
    <property type="evidence" value="ECO:0007669"/>
    <property type="project" value="TreeGrafter"/>
</dbReference>
<feature type="region of interest" description="Disordered" evidence="5">
    <location>
        <begin position="336"/>
        <end position="380"/>
    </location>
</feature>
<dbReference type="GO" id="GO:1990904">
    <property type="term" value="C:ribonucleoprotein complex"/>
    <property type="evidence" value="ECO:0007669"/>
    <property type="project" value="InterPro"/>
</dbReference>
<organism evidence="8">
    <name type="scientific">Hyalella azteca</name>
    <name type="common">Amphipod</name>
    <dbReference type="NCBI Taxonomy" id="294128"/>
    <lineage>
        <taxon>Eukaryota</taxon>
        <taxon>Metazoa</taxon>
        <taxon>Ecdysozoa</taxon>
        <taxon>Arthropoda</taxon>
        <taxon>Crustacea</taxon>
        <taxon>Multicrustacea</taxon>
        <taxon>Malacostraca</taxon>
        <taxon>Eumalacostraca</taxon>
        <taxon>Peracarida</taxon>
        <taxon>Amphipoda</taxon>
        <taxon>Senticaudata</taxon>
        <taxon>Talitrida</taxon>
        <taxon>Talitroidea</taxon>
        <taxon>Hyalellidae</taxon>
        <taxon>Hyalella</taxon>
    </lineage>
</organism>
<evidence type="ECO:0000256" key="2">
    <source>
        <dbReference type="ARBA" id="ARBA00022884"/>
    </source>
</evidence>
<name>A0A6A0HAN9_HYAAZ</name>
<evidence type="ECO:0000256" key="4">
    <source>
        <dbReference type="PROSITE-ProRule" id="PRU00332"/>
    </source>
</evidence>
<dbReference type="GO" id="GO:0006396">
    <property type="term" value="P:RNA processing"/>
    <property type="evidence" value="ECO:0007669"/>
    <property type="project" value="InterPro"/>
</dbReference>
<evidence type="ECO:0000259" key="7">
    <source>
        <dbReference type="PROSITE" id="PS51938"/>
    </source>
</evidence>
<dbReference type="KEGG" id="hazt:108681427"/>
<feature type="region of interest" description="Disordered" evidence="5">
    <location>
        <begin position="469"/>
        <end position="518"/>
    </location>
</feature>
<dbReference type="InterPro" id="IPR035979">
    <property type="entry name" value="RBD_domain_sf"/>
</dbReference>
<dbReference type="AlphaFoldDB" id="A0A6A0HAN9"/>
<dbReference type="GeneID" id="108681427"/>
<evidence type="ECO:0000256" key="5">
    <source>
        <dbReference type="SAM" id="MobiDB-lite"/>
    </source>
</evidence>
<dbReference type="InterPro" id="IPR036390">
    <property type="entry name" value="WH_DNA-bd_sf"/>
</dbReference>
<dbReference type="FunFam" id="1.10.10.10:FF:000158">
    <property type="entry name" value="La ribonucleoprotein domain family member 7"/>
    <property type="match status" value="1"/>
</dbReference>
<feature type="domain" description="SUZ-C" evidence="7">
    <location>
        <begin position="471"/>
        <end position="511"/>
    </location>
</feature>
<reference evidence="8" key="1">
    <citation type="submission" date="2014-08" db="EMBL/GenBank/DDBJ databases">
        <authorList>
            <person name="Murali S."/>
            <person name="Richards S."/>
            <person name="Bandaranaike D."/>
            <person name="Bellair M."/>
            <person name="Blankenburg K."/>
            <person name="Chao H."/>
            <person name="Dinh H."/>
            <person name="Doddapaneni H."/>
            <person name="Dugan-Rocha S."/>
            <person name="Elkadiri S."/>
            <person name="Gnanaolivu R."/>
            <person name="Hughes D."/>
            <person name="Lee S."/>
            <person name="Li M."/>
            <person name="Ming W."/>
            <person name="Munidasa M."/>
            <person name="Muniz J."/>
            <person name="Nguyen L."/>
            <person name="Osuji N."/>
            <person name="Pu L.-L."/>
            <person name="Puazo M."/>
            <person name="Skinner E."/>
            <person name="Qu C."/>
            <person name="Quiroz J."/>
            <person name="Raj R."/>
            <person name="Weissenberger G."/>
            <person name="Xin Y."/>
            <person name="Zou X."/>
            <person name="Han Y."/>
            <person name="Worley K."/>
            <person name="Muzny D."/>
            <person name="Gibbs R."/>
        </authorList>
    </citation>
    <scope>NUCLEOTIDE SEQUENCE</scope>
    <source>
        <strain evidence="8">HAZT.00-mixed</strain>
        <tissue evidence="8">Whole organism</tissue>
    </source>
</reference>
<dbReference type="InterPro" id="IPR024642">
    <property type="entry name" value="SUZ-C"/>
</dbReference>
<evidence type="ECO:0000313" key="10">
    <source>
        <dbReference type="RefSeq" id="XP_018025942.1"/>
    </source>
</evidence>
<evidence type="ECO:0000313" key="8">
    <source>
        <dbReference type="EMBL" id="KAA0202826.1"/>
    </source>
</evidence>
<dbReference type="InterPro" id="IPR045180">
    <property type="entry name" value="La_dom_prot"/>
</dbReference>
<reference evidence="10" key="4">
    <citation type="submission" date="2025-04" db="UniProtKB">
        <authorList>
            <consortium name="RefSeq"/>
        </authorList>
    </citation>
    <scope>IDENTIFICATION</scope>
    <source>
        <tissue evidence="10">Whole organism</tissue>
    </source>
</reference>
<dbReference type="GO" id="GO:0005634">
    <property type="term" value="C:nucleus"/>
    <property type="evidence" value="ECO:0007669"/>
    <property type="project" value="UniProtKB-SubCell"/>
</dbReference>
<proteinExistence type="predicted"/>
<dbReference type="CDD" id="cd08033">
    <property type="entry name" value="LARP_6"/>
    <property type="match status" value="1"/>
</dbReference>
<dbReference type="RefSeq" id="XP_018025942.1">
    <property type="nucleotide sequence ID" value="XM_018170453.2"/>
</dbReference>
<dbReference type="InterPro" id="IPR036388">
    <property type="entry name" value="WH-like_DNA-bd_sf"/>
</dbReference>